<dbReference type="EMBL" id="CM039430">
    <property type="protein sequence ID" value="KAI4345261.1"/>
    <property type="molecule type" value="Genomic_DNA"/>
</dbReference>
<evidence type="ECO:0000313" key="2">
    <source>
        <dbReference type="Proteomes" id="UP000828941"/>
    </source>
</evidence>
<evidence type="ECO:0000313" key="1">
    <source>
        <dbReference type="EMBL" id="KAI4345261.1"/>
    </source>
</evidence>
<gene>
    <name evidence="1" type="ORF">L6164_012400</name>
</gene>
<name>A0ACB9PA81_BAUVA</name>
<keyword evidence="2" id="KW-1185">Reference proteome</keyword>
<comment type="caution">
    <text evidence="1">The sequence shown here is derived from an EMBL/GenBank/DDBJ whole genome shotgun (WGS) entry which is preliminary data.</text>
</comment>
<dbReference type="Proteomes" id="UP000828941">
    <property type="component" value="Chromosome 5"/>
</dbReference>
<accession>A0ACB9PA81</accession>
<sequence>MASLNSYQYFTTLLLIIIALHLHLLLSPVSSFNSPQPSVSPRGLLFEEKNRLGSMPPSCHNKCNECQPCMAVQVPSVPSHDRVHPDPTRKTSLGFFNPSTQVNINNNGYSNYKPLGWKCHCGDHFFNP</sequence>
<protein>
    <submittedName>
        <fullName evidence="1">Uncharacterized protein</fullName>
    </submittedName>
</protein>
<reference evidence="1 2" key="1">
    <citation type="journal article" date="2022" name="DNA Res.">
        <title>Chromosomal-level genome assembly of the orchid tree Bauhinia variegata (Leguminosae; Cercidoideae) supports the allotetraploid origin hypothesis of Bauhinia.</title>
        <authorList>
            <person name="Zhong Y."/>
            <person name="Chen Y."/>
            <person name="Zheng D."/>
            <person name="Pang J."/>
            <person name="Liu Y."/>
            <person name="Luo S."/>
            <person name="Meng S."/>
            <person name="Qian L."/>
            <person name="Wei D."/>
            <person name="Dai S."/>
            <person name="Zhou R."/>
        </authorList>
    </citation>
    <scope>NUCLEOTIDE SEQUENCE [LARGE SCALE GENOMIC DNA]</scope>
    <source>
        <strain evidence="1">BV-YZ2020</strain>
    </source>
</reference>
<organism evidence="1 2">
    <name type="scientific">Bauhinia variegata</name>
    <name type="common">Purple orchid tree</name>
    <name type="synonym">Phanera variegata</name>
    <dbReference type="NCBI Taxonomy" id="167791"/>
    <lineage>
        <taxon>Eukaryota</taxon>
        <taxon>Viridiplantae</taxon>
        <taxon>Streptophyta</taxon>
        <taxon>Embryophyta</taxon>
        <taxon>Tracheophyta</taxon>
        <taxon>Spermatophyta</taxon>
        <taxon>Magnoliopsida</taxon>
        <taxon>eudicotyledons</taxon>
        <taxon>Gunneridae</taxon>
        <taxon>Pentapetalae</taxon>
        <taxon>rosids</taxon>
        <taxon>fabids</taxon>
        <taxon>Fabales</taxon>
        <taxon>Fabaceae</taxon>
        <taxon>Cercidoideae</taxon>
        <taxon>Cercideae</taxon>
        <taxon>Bauhiniinae</taxon>
        <taxon>Bauhinia</taxon>
    </lineage>
</organism>
<proteinExistence type="predicted"/>